<sequence>MAEQGLDPETPPGLHLVSAFLSMEPADSLISLARACGGGAVTVTVQRFIWDHCINKPVGSHKKNFLKKLIVEAESNYGDVLNELYAQYAAYMASFKDNDLIIGNARACKCISFLFTDGCFELPTCPRSRKLVVPLQCSLNMLAGDTGCSIWPSSLFLSEFILSFPDIFFGKSCFEVGSGVGLAGICLAHAKASNVILTDGDLSTLANMKLNLELNQLRTNTDVLGRAIGDPKMSSKLIWRSNFQVKCLFLPWESASECGLHDFMPDIILGADVIYDPSCLPHLVRVLAILLHKGDSCPQIRKGGHISLLDNKCVDGQVNGANKGNLSDCNAVSDGKCINECGGKAIYNAAPKGRSREHPVAYIASVIRNIGTFNYFLALADVANLCITDQTKTPCDLLPYMQSYDRSSIRLFTV</sequence>
<dbReference type="PANTHER" id="PTHR14614:SF130">
    <property type="entry name" value="PROTEIN-LYSINE N-METHYLTRANSFERASE EEF2KMT"/>
    <property type="match status" value="1"/>
</dbReference>
<dbReference type="Proteomes" id="UP000187406">
    <property type="component" value="Unassembled WGS sequence"/>
</dbReference>
<dbReference type="AlphaFoldDB" id="A0A1Q3D660"/>
<proteinExistence type="predicted"/>
<accession>A0A1Q3D660</accession>
<name>A0A1Q3D660_CEPFO</name>
<feature type="non-terminal residue" evidence="1">
    <location>
        <position position="414"/>
    </location>
</feature>
<evidence type="ECO:0000313" key="2">
    <source>
        <dbReference type="Proteomes" id="UP000187406"/>
    </source>
</evidence>
<protein>
    <submittedName>
        <fullName evidence="1">Methyltransf_16 domain-containing protein</fullName>
    </submittedName>
</protein>
<keyword evidence="2" id="KW-1185">Reference proteome</keyword>
<dbReference type="EMBL" id="BDDD01004608">
    <property type="protein sequence ID" value="GAV87970.1"/>
    <property type="molecule type" value="Genomic_DNA"/>
</dbReference>
<dbReference type="FunCoup" id="A0A1Q3D660">
    <property type="interactions" value="2559"/>
</dbReference>
<dbReference type="InterPro" id="IPR029063">
    <property type="entry name" value="SAM-dependent_MTases_sf"/>
</dbReference>
<dbReference type="InterPro" id="IPR019410">
    <property type="entry name" value="Methyltransf_16"/>
</dbReference>
<dbReference type="InParanoid" id="A0A1Q3D660"/>
<reference evidence="2" key="1">
    <citation type="submission" date="2016-04" db="EMBL/GenBank/DDBJ databases">
        <title>Cephalotus genome sequencing.</title>
        <authorList>
            <person name="Fukushima K."/>
            <person name="Hasebe M."/>
            <person name="Fang X."/>
        </authorList>
    </citation>
    <scope>NUCLEOTIDE SEQUENCE [LARGE SCALE GENOMIC DNA]</scope>
    <source>
        <strain evidence="2">cv. St1</strain>
    </source>
</reference>
<evidence type="ECO:0000313" key="1">
    <source>
        <dbReference type="EMBL" id="GAV87970.1"/>
    </source>
</evidence>
<comment type="caution">
    <text evidence="1">The sequence shown here is derived from an EMBL/GenBank/DDBJ whole genome shotgun (WGS) entry which is preliminary data.</text>
</comment>
<dbReference type="Pfam" id="PF10294">
    <property type="entry name" value="Methyltransf_16"/>
    <property type="match status" value="1"/>
</dbReference>
<organism evidence="1 2">
    <name type="scientific">Cephalotus follicularis</name>
    <name type="common">Albany pitcher plant</name>
    <dbReference type="NCBI Taxonomy" id="3775"/>
    <lineage>
        <taxon>Eukaryota</taxon>
        <taxon>Viridiplantae</taxon>
        <taxon>Streptophyta</taxon>
        <taxon>Embryophyta</taxon>
        <taxon>Tracheophyta</taxon>
        <taxon>Spermatophyta</taxon>
        <taxon>Magnoliopsida</taxon>
        <taxon>eudicotyledons</taxon>
        <taxon>Gunneridae</taxon>
        <taxon>Pentapetalae</taxon>
        <taxon>rosids</taxon>
        <taxon>fabids</taxon>
        <taxon>Oxalidales</taxon>
        <taxon>Cephalotaceae</taxon>
        <taxon>Cephalotus</taxon>
    </lineage>
</organism>
<dbReference type="PANTHER" id="PTHR14614">
    <property type="entry name" value="HEPATOCELLULAR CARCINOMA-ASSOCIATED ANTIGEN"/>
    <property type="match status" value="1"/>
</dbReference>
<dbReference type="OrthoDB" id="194386at2759"/>
<gene>
    <name evidence="1" type="ORF">CFOL_v3_31394</name>
</gene>
<dbReference type="STRING" id="3775.A0A1Q3D660"/>
<dbReference type="Gene3D" id="3.40.50.150">
    <property type="entry name" value="Vaccinia Virus protein VP39"/>
    <property type="match status" value="1"/>
</dbReference>
<dbReference type="SUPFAM" id="SSF53335">
    <property type="entry name" value="S-adenosyl-L-methionine-dependent methyltransferases"/>
    <property type="match status" value="1"/>
</dbReference>